<organism evidence="6 9">
    <name type="scientific">Teichococcus wenyumeiae</name>
    <dbReference type="NCBI Taxonomy" id="2478470"/>
    <lineage>
        <taxon>Bacteria</taxon>
        <taxon>Pseudomonadati</taxon>
        <taxon>Pseudomonadota</taxon>
        <taxon>Alphaproteobacteria</taxon>
        <taxon>Acetobacterales</taxon>
        <taxon>Roseomonadaceae</taxon>
        <taxon>Roseomonas</taxon>
    </lineage>
</organism>
<evidence type="ECO:0000256" key="2">
    <source>
        <dbReference type="ARBA" id="ARBA00022692"/>
    </source>
</evidence>
<accession>A0A3A9JA77</accession>
<feature type="transmembrane region" description="Helical" evidence="5">
    <location>
        <begin position="50"/>
        <end position="69"/>
    </location>
</feature>
<evidence type="ECO:0000313" key="6">
    <source>
        <dbReference type="EMBL" id="RKK04177.1"/>
    </source>
</evidence>
<protein>
    <submittedName>
        <fullName evidence="7">DoxX family membrane protein</fullName>
    </submittedName>
    <submittedName>
        <fullName evidence="6">DoxX family protein</fullName>
    </submittedName>
</protein>
<evidence type="ECO:0000256" key="4">
    <source>
        <dbReference type="ARBA" id="ARBA00023136"/>
    </source>
</evidence>
<dbReference type="GO" id="GO:0016020">
    <property type="term" value="C:membrane"/>
    <property type="evidence" value="ECO:0007669"/>
    <property type="project" value="UniProtKB-SubCell"/>
</dbReference>
<sequence>MIRSILNNGAVEAIARILLCFPFWGSGLAKLIDFQGGVAEMAMFGLNPPVLFNIAVIIVQLGGSALVILNRWTWLGAGALGIFTALTIPLVHHFWSLEGERGLVAFHTATEHVGMIGALVTVAILAERKRRAPLAQPAGGSGTSSWSTT</sequence>
<keyword evidence="3 5" id="KW-1133">Transmembrane helix</keyword>
<proteinExistence type="predicted"/>
<dbReference type="EMBL" id="RAQU01000053">
    <property type="protein sequence ID" value="RKK04177.1"/>
    <property type="molecule type" value="Genomic_DNA"/>
</dbReference>
<keyword evidence="4 5" id="KW-0472">Membrane</keyword>
<comment type="subcellular location">
    <subcellularLocation>
        <location evidence="1">Membrane</location>
        <topology evidence="1">Multi-pass membrane protein</topology>
    </subcellularLocation>
</comment>
<dbReference type="RefSeq" id="WP_120638302.1">
    <property type="nucleotide sequence ID" value="NZ_RAQU01000053.1"/>
</dbReference>
<feature type="transmembrane region" description="Helical" evidence="5">
    <location>
        <begin position="104"/>
        <end position="126"/>
    </location>
</feature>
<dbReference type="EMBL" id="RFLX01000001">
    <property type="protein sequence ID" value="RMI27261.1"/>
    <property type="molecule type" value="Genomic_DNA"/>
</dbReference>
<keyword evidence="2 5" id="KW-0812">Transmembrane</keyword>
<keyword evidence="8" id="KW-1185">Reference proteome</keyword>
<evidence type="ECO:0000256" key="5">
    <source>
        <dbReference type="SAM" id="Phobius"/>
    </source>
</evidence>
<dbReference type="Proteomes" id="UP000278036">
    <property type="component" value="Unassembled WGS sequence"/>
</dbReference>
<dbReference type="FunCoup" id="A0A3A9JA77">
    <property type="interactions" value="228"/>
</dbReference>
<gene>
    <name evidence="6" type="ORF">D6Z83_10680</name>
    <name evidence="7" type="ORF">EBE87_02525</name>
</gene>
<dbReference type="Proteomes" id="UP000274097">
    <property type="component" value="Unassembled WGS sequence"/>
</dbReference>
<evidence type="ECO:0000313" key="7">
    <source>
        <dbReference type="EMBL" id="RMI27261.1"/>
    </source>
</evidence>
<name>A0A3A9JA77_9PROT</name>
<dbReference type="AlphaFoldDB" id="A0A3A9JA77"/>
<evidence type="ECO:0000313" key="9">
    <source>
        <dbReference type="Proteomes" id="UP000278036"/>
    </source>
</evidence>
<evidence type="ECO:0000313" key="8">
    <source>
        <dbReference type="Proteomes" id="UP000274097"/>
    </source>
</evidence>
<dbReference type="InParanoid" id="A0A3A9JA77"/>
<dbReference type="Pfam" id="PF07681">
    <property type="entry name" value="DoxX"/>
    <property type="match status" value="1"/>
</dbReference>
<reference evidence="6 9" key="1">
    <citation type="submission" date="2018-09" db="EMBL/GenBank/DDBJ databases">
        <title>Roseomonas sp. nov., isolated from feces of Tibetan antelopes in the Qinghai-Tibet plateau, China.</title>
        <authorList>
            <person name="Tian Z."/>
        </authorList>
    </citation>
    <scope>NUCLEOTIDE SEQUENCE [LARGE SCALE GENOMIC DNA]</scope>
    <source>
        <strain evidence="7 8">Z23</strain>
        <strain evidence="6 9">Z24</strain>
    </source>
</reference>
<evidence type="ECO:0000256" key="3">
    <source>
        <dbReference type="ARBA" id="ARBA00022989"/>
    </source>
</evidence>
<evidence type="ECO:0000256" key="1">
    <source>
        <dbReference type="ARBA" id="ARBA00004141"/>
    </source>
</evidence>
<comment type="caution">
    <text evidence="6">The sequence shown here is derived from an EMBL/GenBank/DDBJ whole genome shotgun (WGS) entry which is preliminary data.</text>
</comment>
<dbReference type="OrthoDB" id="7064507at2"/>
<feature type="transmembrane region" description="Helical" evidence="5">
    <location>
        <begin position="74"/>
        <end position="92"/>
    </location>
</feature>
<dbReference type="InterPro" id="IPR032808">
    <property type="entry name" value="DoxX"/>
</dbReference>